<dbReference type="AlphaFoldDB" id="A0A371X1Z3"/>
<dbReference type="EMBL" id="QURN01000030">
    <property type="protein sequence ID" value="RFC63229.1"/>
    <property type="molecule type" value="Genomic_DNA"/>
</dbReference>
<comment type="caution">
    <text evidence="2">The sequence shown here is derived from an EMBL/GenBank/DDBJ whole genome shotgun (WGS) entry which is preliminary data.</text>
</comment>
<evidence type="ECO:0000256" key="1">
    <source>
        <dbReference type="SAM" id="MobiDB-lite"/>
    </source>
</evidence>
<accession>A0A371X1Z3</accession>
<feature type="compositionally biased region" description="Basic and acidic residues" evidence="1">
    <location>
        <begin position="1"/>
        <end position="10"/>
    </location>
</feature>
<keyword evidence="3" id="KW-1185">Reference proteome</keyword>
<protein>
    <submittedName>
        <fullName evidence="2">Uncharacterized protein</fullName>
    </submittedName>
</protein>
<dbReference type="Proteomes" id="UP000262379">
    <property type="component" value="Unassembled WGS sequence"/>
</dbReference>
<reference evidence="3" key="1">
    <citation type="submission" date="2018-08" db="EMBL/GenBank/DDBJ databases">
        <authorList>
            <person name="Im W.T."/>
        </authorList>
    </citation>
    <scope>NUCLEOTIDE SEQUENCE [LARGE SCALE GENOMIC DNA]</scope>
    <source>
        <strain evidence="3">LA-28</strain>
    </source>
</reference>
<organism evidence="2 3">
    <name type="scientific">Mesorhizobium denitrificans</name>
    <dbReference type="NCBI Taxonomy" id="2294114"/>
    <lineage>
        <taxon>Bacteria</taxon>
        <taxon>Pseudomonadati</taxon>
        <taxon>Pseudomonadota</taxon>
        <taxon>Alphaproteobacteria</taxon>
        <taxon>Hyphomicrobiales</taxon>
        <taxon>Phyllobacteriaceae</taxon>
        <taxon>Mesorhizobium</taxon>
    </lineage>
</organism>
<sequence length="62" mass="6614">MLHDAERPVRESCGAAMASVANDGNGPDSTRSSTMIATRLPLSRWLIRVSTMPIATGDRATI</sequence>
<name>A0A371X1Z3_9HYPH</name>
<gene>
    <name evidence="2" type="ORF">DY251_20960</name>
</gene>
<proteinExistence type="predicted"/>
<evidence type="ECO:0000313" key="2">
    <source>
        <dbReference type="EMBL" id="RFC63229.1"/>
    </source>
</evidence>
<feature type="region of interest" description="Disordered" evidence="1">
    <location>
        <begin position="1"/>
        <end position="33"/>
    </location>
</feature>
<evidence type="ECO:0000313" key="3">
    <source>
        <dbReference type="Proteomes" id="UP000262379"/>
    </source>
</evidence>